<evidence type="ECO:0000256" key="7">
    <source>
        <dbReference type="SAM" id="Phobius"/>
    </source>
</evidence>
<dbReference type="EMBL" id="GBEZ01024069">
    <property type="protein sequence ID" value="JAC62879.1"/>
    <property type="molecule type" value="Transcribed_RNA"/>
</dbReference>
<feature type="region of interest" description="Disordered" evidence="6">
    <location>
        <begin position="83"/>
        <end position="102"/>
    </location>
</feature>
<keyword evidence="4" id="KW-0496">Mitochondrion</keyword>
<evidence type="ECO:0000313" key="9">
    <source>
        <dbReference type="EMBL" id="JAC62879.1"/>
    </source>
</evidence>
<dbReference type="GO" id="GO:0031966">
    <property type="term" value="C:mitochondrial membrane"/>
    <property type="evidence" value="ECO:0007669"/>
    <property type="project" value="UniProtKB-SubCell"/>
</dbReference>
<evidence type="ECO:0000256" key="6">
    <source>
        <dbReference type="SAM" id="MobiDB-lite"/>
    </source>
</evidence>
<proteinExistence type="predicted"/>
<keyword evidence="5 7" id="KW-0472">Membrane</keyword>
<dbReference type="InterPro" id="IPR007667">
    <property type="entry name" value="Hypoxia_induced_domain"/>
</dbReference>
<feature type="transmembrane region" description="Helical" evidence="7">
    <location>
        <begin position="29"/>
        <end position="49"/>
    </location>
</feature>
<feature type="domain" description="HIG1" evidence="8">
    <location>
        <begin position="1"/>
        <end position="92"/>
    </location>
</feature>
<dbReference type="PANTHER" id="PTHR12297:SF3">
    <property type="entry name" value="HIG1 DOMAIN FAMILY MEMBER 1A"/>
    <property type="match status" value="1"/>
</dbReference>
<organism evidence="10">
    <name type="scientific">Tetraselmis sp. GSL018</name>
    <dbReference type="NCBI Taxonomy" id="582737"/>
    <lineage>
        <taxon>Eukaryota</taxon>
        <taxon>Viridiplantae</taxon>
        <taxon>Chlorophyta</taxon>
        <taxon>core chlorophytes</taxon>
        <taxon>Chlorodendrophyceae</taxon>
        <taxon>Chlorodendrales</taxon>
        <taxon>Chlorodendraceae</taxon>
        <taxon>Tetraselmis</taxon>
    </lineage>
</organism>
<keyword evidence="3 7" id="KW-1133">Transmembrane helix</keyword>
<dbReference type="Pfam" id="PF04588">
    <property type="entry name" value="HIG_1_N"/>
    <property type="match status" value="1"/>
</dbReference>
<gene>
    <name evidence="10" type="ORF">TSPGSL018_14996</name>
    <name evidence="11" type="ORF">TSPGSL018_15453</name>
    <name evidence="9" type="ORF">TSPGSL018_22098</name>
</gene>
<comment type="subcellular location">
    <subcellularLocation>
        <location evidence="1">Mitochondrion membrane</location>
    </subcellularLocation>
</comment>
<reference evidence="10" key="1">
    <citation type="submission" date="2014-05" db="EMBL/GenBank/DDBJ databases">
        <title>The transcriptome of the halophilic microalga Tetraselmis sp. GSL018 isolated from the Great Salt Lake, Utah.</title>
        <authorList>
            <person name="Jinkerson R.E."/>
            <person name="D'Adamo S."/>
            <person name="Posewitz M.C."/>
        </authorList>
    </citation>
    <scope>NUCLEOTIDE SEQUENCE</scope>
    <source>
        <strain evidence="10">GSL018</strain>
    </source>
</reference>
<protein>
    <submittedName>
        <fullName evidence="10">Ring-h2 finger protein atl48</fullName>
    </submittedName>
</protein>
<sequence>MSGNGQGPLYDMSEMEAELFPQKSKRNPLVLVGAIGTAGVLFAGLAAFYKGNQAMSQTMMRTRVVFQGATVALMLGTSGYLSGQAVAGSPGEAEPEVGSRGN</sequence>
<accession>A0A061QYX2</accession>
<evidence type="ECO:0000256" key="2">
    <source>
        <dbReference type="ARBA" id="ARBA00022692"/>
    </source>
</evidence>
<evidence type="ECO:0000259" key="8">
    <source>
        <dbReference type="PROSITE" id="PS51503"/>
    </source>
</evidence>
<dbReference type="EMBL" id="GBEZ01007125">
    <property type="protein sequence ID" value="JAC78311.1"/>
    <property type="molecule type" value="Transcribed_RNA"/>
</dbReference>
<evidence type="ECO:0000256" key="5">
    <source>
        <dbReference type="ARBA" id="ARBA00023136"/>
    </source>
</evidence>
<dbReference type="PROSITE" id="PS51503">
    <property type="entry name" value="HIG1"/>
    <property type="match status" value="1"/>
</dbReference>
<dbReference type="AlphaFoldDB" id="A0A061QYX2"/>
<evidence type="ECO:0000313" key="11">
    <source>
        <dbReference type="EMBL" id="JAC78311.1"/>
    </source>
</evidence>
<evidence type="ECO:0000256" key="4">
    <source>
        <dbReference type="ARBA" id="ARBA00023128"/>
    </source>
</evidence>
<evidence type="ECO:0000256" key="1">
    <source>
        <dbReference type="ARBA" id="ARBA00004325"/>
    </source>
</evidence>
<name>A0A061QYX2_9CHLO</name>
<dbReference type="InterPro" id="IPR050355">
    <property type="entry name" value="RCF1"/>
</dbReference>
<dbReference type="PANTHER" id="PTHR12297">
    <property type="entry name" value="HYPOXIA-INDUCBILE GENE 1 HIG1 -RELATED"/>
    <property type="match status" value="1"/>
</dbReference>
<dbReference type="EMBL" id="GBEZ01020809">
    <property type="protein sequence ID" value="JAC65892.1"/>
    <property type="molecule type" value="Transcribed_RNA"/>
</dbReference>
<evidence type="ECO:0000256" key="3">
    <source>
        <dbReference type="ARBA" id="ARBA00022989"/>
    </source>
</evidence>
<keyword evidence="2 7" id="KW-0812">Transmembrane</keyword>
<evidence type="ECO:0000313" key="10">
    <source>
        <dbReference type="EMBL" id="JAC65892.1"/>
    </source>
</evidence>
<dbReference type="Gene3D" id="6.10.140.1320">
    <property type="match status" value="1"/>
</dbReference>